<evidence type="ECO:0000256" key="8">
    <source>
        <dbReference type="PROSITE-ProRule" id="PRU00042"/>
    </source>
</evidence>
<feature type="domain" description="C2H2-type" evidence="9">
    <location>
        <begin position="303"/>
        <end position="327"/>
    </location>
</feature>
<evidence type="ECO:0000259" key="9">
    <source>
        <dbReference type="PROSITE" id="PS50157"/>
    </source>
</evidence>
<keyword evidence="6" id="KW-0238">DNA-binding</keyword>
<evidence type="ECO:0000256" key="2">
    <source>
        <dbReference type="ARBA" id="ARBA00022723"/>
    </source>
</evidence>
<evidence type="ECO:0000256" key="4">
    <source>
        <dbReference type="ARBA" id="ARBA00022771"/>
    </source>
</evidence>
<evidence type="ECO:0000313" key="10">
    <source>
        <dbReference type="EMBL" id="UYV65501.1"/>
    </source>
</evidence>
<organism evidence="10 11">
    <name type="scientific">Cordylochernes scorpioides</name>
    <dbReference type="NCBI Taxonomy" id="51811"/>
    <lineage>
        <taxon>Eukaryota</taxon>
        <taxon>Metazoa</taxon>
        <taxon>Ecdysozoa</taxon>
        <taxon>Arthropoda</taxon>
        <taxon>Chelicerata</taxon>
        <taxon>Arachnida</taxon>
        <taxon>Pseudoscorpiones</taxon>
        <taxon>Cheliferoidea</taxon>
        <taxon>Chernetidae</taxon>
        <taxon>Cordylochernes</taxon>
    </lineage>
</organism>
<dbReference type="InterPro" id="IPR013087">
    <property type="entry name" value="Znf_C2H2_type"/>
</dbReference>
<accession>A0ABY6K9F8</accession>
<comment type="subcellular location">
    <subcellularLocation>
        <location evidence="1">Nucleus</location>
    </subcellularLocation>
</comment>
<gene>
    <name evidence="10" type="ORF">LAZ67_3004529</name>
</gene>
<feature type="domain" description="C2H2-type" evidence="9">
    <location>
        <begin position="247"/>
        <end position="274"/>
    </location>
</feature>
<keyword evidence="11" id="KW-1185">Reference proteome</keyword>
<name>A0ABY6K9F8_9ARAC</name>
<keyword evidence="7" id="KW-0539">Nucleus</keyword>
<dbReference type="InterPro" id="IPR027417">
    <property type="entry name" value="P-loop_NTPase"/>
</dbReference>
<dbReference type="Pfam" id="PF21530">
    <property type="entry name" value="Pif1_2B_dom"/>
    <property type="match status" value="1"/>
</dbReference>
<evidence type="ECO:0000256" key="7">
    <source>
        <dbReference type="ARBA" id="ARBA00023242"/>
    </source>
</evidence>
<feature type="domain" description="C2H2-type" evidence="9">
    <location>
        <begin position="275"/>
        <end position="302"/>
    </location>
</feature>
<dbReference type="SMART" id="SM00355">
    <property type="entry name" value="ZnF_C2H2"/>
    <property type="match status" value="3"/>
</dbReference>
<evidence type="ECO:0000256" key="3">
    <source>
        <dbReference type="ARBA" id="ARBA00022737"/>
    </source>
</evidence>
<dbReference type="SUPFAM" id="SSF57667">
    <property type="entry name" value="beta-beta-alpha zinc fingers"/>
    <property type="match status" value="2"/>
</dbReference>
<evidence type="ECO:0000256" key="5">
    <source>
        <dbReference type="ARBA" id="ARBA00022833"/>
    </source>
</evidence>
<dbReference type="InterPro" id="IPR049163">
    <property type="entry name" value="Pif1-like_2B_dom"/>
</dbReference>
<keyword evidence="4 8" id="KW-0863">Zinc-finger</keyword>
<evidence type="ECO:0000256" key="1">
    <source>
        <dbReference type="ARBA" id="ARBA00004123"/>
    </source>
</evidence>
<dbReference type="PANTHER" id="PTHR24392:SF56">
    <property type="entry name" value="ZINC FINGER PROTEIN 510"/>
    <property type="match status" value="1"/>
</dbReference>
<dbReference type="EMBL" id="CP092865">
    <property type="protein sequence ID" value="UYV65501.1"/>
    <property type="molecule type" value="Genomic_DNA"/>
</dbReference>
<evidence type="ECO:0000256" key="6">
    <source>
        <dbReference type="ARBA" id="ARBA00023125"/>
    </source>
</evidence>
<dbReference type="PROSITE" id="PS50157">
    <property type="entry name" value="ZINC_FINGER_C2H2_2"/>
    <property type="match status" value="3"/>
</dbReference>
<keyword evidence="5" id="KW-0862">Zinc</keyword>
<evidence type="ECO:0000313" key="11">
    <source>
        <dbReference type="Proteomes" id="UP001235939"/>
    </source>
</evidence>
<protein>
    <recommendedName>
        <fullName evidence="9">C2H2-type domain-containing protein</fullName>
    </recommendedName>
</protein>
<dbReference type="SUPFAM" id="SSF52540">
    <property type="entry name" value="P-loop containing nucleoside triphosphate hydrolases"/>
    <property type="match status" value="1"/>
</dbReference>
<keyword evidence="3" id="KW-0677">Repeat</keyword>
<reference evidence="10 11" key="1">
    <citation type="submission" date="2022-01" db="EMBL/GenBank/DDBJ databases">
        <title>A chromosomal length assembly of Cordylochernes scorpioides.</title>
        <authorList>
            <person name="Zeh D."/>
            <person name="Zeh J."/>
        </authorList>
    </citation>
    <scope>NUCLEOTIDE SEQUENCE [LARGE SCALE GENOMIC DNA]</scope>
    <source>
        <strain evidence="10">IN4F17</strain>
        <tissue evidence="10">Whole Body</tissue>
    </source>
</reference>
<dbReference type="Proteomes" id="UP001235939">
    <property type="component" value="Chromosome 03"/>
</dbReference>
<dbReference type="Gene3D" id="3.30.160.60">
    <property type="entry name" value="Classic Zinc Finger"/>
    <property type="match status" value="3"/>
</dbReference>
<sequence>MLLRNSNTKRGLCNGTRLVVTKLLPNLIIAKVRTGTAVDQSVFIPKVYLAPIHSEIPFILRRGQFTVKLAFAMTINKSQGQTLEMVGIYLPEPVFSHGWKVVGGYDQTRKPTKLLLIRGNEETLASGVLKGSWSAFARRGCCLRQGIHGSRRHGHEACSWGGLYGLLPKPAPILRMEASGMSPNIDVGVSVHPKALLNEMGRHDITFTADNAKDHYGGRKFRVHHDRTITKQNLIVYVRTHTGEKPFKCEHCDFRTSYERSLKQHLHNHTGEKSFNCEQCDYRAHWKNNLILHSKIHSGEKPFKCEHCDYQTSHKKSLKTHLCTHTGCVLQQSVGCRIGPPGLMPPLPQYSHIQESYRLTKRLRDNLTARTVQLKFTKVVKGVSIKN</sequence>
<dbReference type="PANTHER" id="PTHR24392">
    <property type="entry name" value="ZINC FINGER PROTEIN"/>
    <property type="match status" value="1"/>
</dbReference>
<dbReference type="InterPro" id="IPR036236">
    <property type="entry name" value="Znf_C2H2_sf"/>
</dbReference>
<keyword evidence="2" id="KW-0479">Metal-binding</keyword>
<proteinExistence type="predicted"/>